<dbReference type="InterPro" id="IPR014853">
    <property type="entry name" value="VWF/SSPO/ZAN-like_Cys-rich_dom"/>
</dbReference>
<keyword evidence="1" id="KW-1015">Disulfide bond</keyword>
<dbReference type="InterPro" id="IPR002919">
    <property type="entry name" value="TIL_dom"/>
</dbReference>
<evidence type="ECO:0000256" key="1">
    <source>
        <dbReference type="ARBA" id="ARBA00023157"/>
    </source>
</evidence>
<dbReference type="Pfam" id="PF08742">
    <property type="entry name" value="C8"/>
    <property type="match status" value="3"/>
</dbReference>
<reference evidence="4" key="2">
    <citation type="submission" date="2025-09" db="UniProtKB">
        <authorList>
            <consortium name="Ensembl"/>
        </authorList>
    </citation>
    <scope>IDENTIFICATION</scope>
</reference>
<dbReference type="InterPro" id="IPR001846">
    <property type="entry name" value="VWF_type-D"/>
</dbReference>
<dbReference type="Pfam" id="PF00094">
    <property type="entry name" value="VWD"/>
    <property type="match status" value="4"/>
</dbReference>
<evidence type="ECO:0000256" key="2">
    <source>
        <dbReference type="ARBA" id="ARBA00023180"/>
    </source>
</evidence>
<evidence type="ECO:0000259" key="3">
    <source>
        <dbReference type="PROSITE" id="PS51233"/>
    </source>
</evidence>
<evidence type="ECO:0000313" key="4">
    <source>
        <dbReference type="Ensembl" id="ENSEBUP00000011963.1"/>
    </source>
</evidence>
<sequence length="1032" mass="113553">PRLDSSKQACTAPLSCHDVAIHCFHPLFSVVDLQYRVANVEDHSVLSICFIVTRVHCLLCSPAKCTGSGDPHYLTFDNKHFDYMGTCPLLLAAPCASSTANNWSVQVQNDHRYGKTSVSWTRDVHIDVDNVRVSFLRGYGVQVGVVLFLNGRFEIYQTTKLLVLRTLFLFSVSYDGTCFSRVKVELESSLYSGQMCGLCGQFNGVARDDFAMPDGQQAPNVNAFGKSWEVEDLLCQHSSCGNPNEAVTPTTSPADEATATNAHNCGVLKDQAGPLQECIGAIDPNNYFEDCAFDYILSGFNKEDLCKSVEAFVTDCQDAGVNVTKNWRNYISCPLECPTGSHYELCTSPCPLTCYNEKATSHCTEPCAEGCECDASDHVWEGAKCVPKKDCGCKDADGTYYKVGEWSFSEMMLGYRHWFSTEAIKVFLSTVECVAWGDPHYINFDNRKFNFHGHTTFSFPLVFFCCLLLLPLTYTLNVRLFIYFCPHLQVNGVKTAVPYSFTNNTDFLFVERWGSSLYVRTSFGLGATYDGNHFARVRLLASHTGKVCGLCGNMDANANNDFKLRNGTETTSTSEFCNDWRVVEGQDDNGSLPTPDPNLENNAKGPEACGMMAIADGPFADCHGALPPEELVNACAFDVATYGGADDVLCDALSAYEETCLSRGFNITSWRGPTPACPENSVFKSCTPPCPASCGPTPPSVACQDHCLPGCECNTGFVWNGDKCMLSSSCGCTHGGQYYQVRVECVAWGEPHFVTWDGRKFNFQGTNTYVMTQVMILWDGSMVNIPFSWSNGNDRISVKLWGIYRHVETDFGLEMMFDGHHYVRIRLPSTYKDTICGLCGDMDKNPMNDFEKPDGSSTNDPVDFGKSWKVEDTHHLAPIPSCPEGNGGGPSLSYKCGQLLDSTGPFAQCVSTMDPVLMVKDCAFEMAMRNISQEALCDSLTVYHDSCVAAGVKMPQWRQTNFCPLQCPSYSSFSPCVPTVSPCCLNPQPAGSAPSLCLEGCVCDVGYVFDGEDCVAMNLCGCTYQNHYYTVR</sequence>
<dbReference type="Ensembl" id="ENSEBUT00000012539.1">
    <property type="protein sequence ID" value="ENSEBUP00000011963.1"/>
    <property type="gene ID" value="ENSEBUG00000007636.1"/>
</dbReference>
<dbReference type="PANTHER" id="PTHR11339">
    <property type="entry name" value="EXTRACELLULAR MATRIX GLYCOPROTEIN RELATED"/>
    <property type="match status" value="1"/>
</dbReference>
<dbReference type="GeneTree" id="ENSGT00950000183155"/>
<proteinExistence type="predicted"/>
<dbReference type="Pfam" id="PF01826">
    <property type="entry name" value="TIL"/>
    <property type="match status" value="2"/>
</dbReference>
<reference evidence="4" key="1">
    <citation type="submission" date="2025-08" db="UniProtKB">
        <authorList>
            <consortium name="Ensembl"/>
        </authorList>
    </citation>
    <scope>IDENTIFICATION</scope>
</reference>
<keyword evidence="2" id="KW-0325">Glycoprotein</keyword>
<dbReference type="PROSITE" id="PS51233">
    <property type="entry name" value="VWFD"/>
    <property type="match status" value="3"/>
</dbReference>
<dbReference type="GO" id="GO:0005615">
    <property type="term" value="C:extracellular space"/>
    <property type="evidence" value="ECO:0007669"/>
    <property type="project" value="TreeGrafter"/>
</dbReference>
<dbReference type="SMART" id="SM00216">
    <property type="entry name" value="VWD"/>
    <property type="match status" value="3"/>
</dbReference>
<dbReference type="CDD" id="cd19941">
    <property type="entry name" value="TIL"/>
    <property type="match status" value="3"/>
</dbReference>
<accession>A0A8C4QAG0</accession>
<dbReference type="FunFam" id="2.10.25.10:FF:000055">
    <property type="entry name" value="alpha-tectorin isoform X1"/>
    <property type="match status" value="2"/>
</dbReference>
<dbReference type="OMA" id="MEMEKED"/>
<dbReference type="InterPro" id="IPR036084">
    <property type="entry name" value="Ser_inhib-like_sf"/>
</dbReference>
<dbReference type="InterPro" id="IPR050780">
    <property type="entry name" value="Mucin_vWF_Thrombospondin_sf"/>
</dbReference>
<dbReference type="PANTHER" id="PTHR11339:SF373">
    <property type="entry name" value="VWFD DOMAIN-CONTAINING PROTEIN"/>
    <property type="match status" value="1"/>
</dbReference>
<keyword evidence="5" id="KW-1185">Reference proteome</keyword>
<protein>
    <recommendedName>
        <fullName evidence="3">VWFD domain-containing protein</fullName>
    </recommendedName>
</protein>
<feature type="domain" description="VWFD" evidence="3">
    <location>
        <begin position="63"/>
        <end position="236"/>
    </location>
</feature>
<feature type="domain" description="VWFD" evidence="3">
    <location>
        <begin position="688"/>
        <end position="883"/>
    </location>
</feature>
<dbReference type="AlphaFoldDB" id="A0A8C4QAG0"/>
<dbReference type="GO" id="GO:0031012">
    <property type="term" value="C:extracellular matrix"/>
    <property type="evidence" value="ECO:0007669"/>
    <property type="project" value="TreeGrafter"/>
</dbReference>
<name>A0A8C4QAG0_EPTBU</name>
<organism evidence="4 5">
    <name type="scientific">Eptatretus burgeri</name>
    <name type="common">Inshore hagfish</name>
    <dbReference type="NCBI Taxonomy" id="7764"/>
    <lineage>
        <taxon>Eukaryota</taxon>
        <taxon>Metazoa</taxon>
        <taxon>Chordata</taxon>
        <taxon>Craniata</taxon>
        <taxon>Vertebrata</taxon>
        <taxon>Cyclostomata</taxon>
        <taxon>Myxini</taxon>
        <taxon>Myxiniformes</taxon>
        <taxon>Myxinidae</taxon>
        <taxon>Eptatretinae</taxon>
        <taxon>Eptatretus</taxon>
    </lineage>
</organism>
<dbReference type="Gene3D" id="2.10.25.10">
    <property type="entry name" value="Laminin"/>
    <property type="match status" value="3"/>
</dbReference>
<dbReference type="Proteomes" id="UP000694388">
    <property type="component" value="Unplaced"/>
</dbReference>
<dbReference type="SUPFAM" id="SSF57567">
    <property type="entry name" value="Serine protease inhibitors"/>
    <property type="match status" value="3"/>
</dbReference>
<dbReference type="SMART" id="SM00832">
    <property type="entry name" value="C8"/>
    <property type="match status" value="3"/>
</dbReference>
<feature type="domain" description="VWFD" evidence="3">
    <location>
        <begin position="431"/>
        <end position="588"/>
    </location>
</feature>
<evidence type="ECO:0000313" key="5">
    <source>
        <dbReference type="Proteomes" id="UP000694388"/>
    </source>
</evidence>